<gene>
    <name evidence="1" type="ORF">RMSM_06537</name>
</gene>
<name>M5RBS8_9BACT</name>
<reference evidence="1 2" key="1">
    <citation type="journal article" date="2013" name="Mar. Genomics">
        <title>Expression of sulfatases in Rhodopirellula baltica and the diversity of sulfatases in the genus Rhodopirellula.</title>
        <authorList>
            <person name="Wegner C.E."/>
            <person name="Richter-Heitmann T."/>
            <person name="Klindworth A."/>
            <person name="Klockow C."/>
            <person name="Richter M."/>
            <person name="Achstetter T."/>
            <person name="Glockner F.O."/>
            <person name="Harder J."/>
        </authorList>
    </citation>
    <scope>NUCLEOTIDE SEQUENCE [LARGE SCALE GENOMIC DNA]</scope>
    <source>
        <strain evidence="1 2">SM1</strain>
    </source>
</reference>
<evidence type="ECO:0000313" key="1">
    <source>
        <dbReference type="EMBL" id="EMI16526.1"/>
    </source>
</evidence>
<proteinExistence type="predicted"/>
<evidence type="ECO:0000313" key="2">
    <source>
        <dbReference type="Proteomes" id="UP000011991"/>
    </source>
</evidence>
<protein>
    <submittedName>
        <fullName evidence="1">Uncharacterized protein</fullName>
    </submittedName>
</protein>
<dbReference type="EMBL" id="ANOG01000946">
    <property type="protein sequence ID" value="EMI16526.1"/>
    <property type="molecule type" value="Genomic_DNA"/>
</dbReference>
<comment type="caution">
    <text evidence="1">The sequence shown here is derived from an EMBL/GenBank/DDBJ whole genome shotgun (WGS) entry which is preliminary data.</text>
</comment>
<sequence>MFCHRYGELCLRMAITSQAAQGINPGPEIHLCSNFNKKYECQ</sequence>
<dbReference type="Proteomes" id="UP000011991">
    <property type="component" value="Unassembled WGS sequence"/>
</dbReference>
<dbReference type="PATRIC" id="fig|1265738.3.peg.6522"/>
<organism evidence="1 2">
    <name type="scientific">Rhodopirellula maiorica SM1</name>
    <dbReference type="NCBI Taxonomy" id="1265738"/>
    <lineage>
        <taxon>Bacteria</taxon>
        <taxon>Pseudomonadati</taxon>
        <taxon>Planctomycetota</taxon>
        <taxon>Planctomycetia</taxon>
        <taxon>Pirellulales</taxon>
        <taxon>Pirellulaceae</taxon>
        <taxon>Novipirellula</taxon>
    </lineage>
</organism>
<accession>M5RBS8</accession>
<dbReference type="AlphaFoldDB" id="M5RBS8"/>
<keyword evidence="2" id="KW-1185">Reference proteome</keyword>